<accession>A0A1Y6EC40</accession>
<protein>
    <submittedName>
        <fullName evidence="2">Amino acid ABC transporter substrate-binding protein, PAAT family</fullName>
    </submittedName>
</protein>
<gene>
    <name evidence="2" type="ORF">SAMN06297229_0375</name>
</gene>
<sequence length="270" mass="30961">MAILSRTLVLLILMLGSPKAIADEPIDVYVAAYEFPPFYSKEMPRNLVGEMITSLNFMQSNYRFILREVPVTARYQALSLEGCCDVMFFETPEWGWSQGATRHNIDLGVTTPIMRGSERFVMHKREGIKDTDFSDYQNKRIGGMAGYHYGFTGKRTTTDLLEREYGMYLSNSHMTNIRMLMNDRLDMIMLTDEFIASLENTEYYDKLAFAPEPDSSYTLSMLVNNDKAIDVHIMSDLLKQLNAEGELDALFRSFNLTSFQIQAPFQNTDS</sequence>
<dbReference type="SUPFAM" id="SSF53850">
    <property type="entry name" value="Periplasmic binding protein-like II"/>
    <property type="match status" value="1"/>
</dbReference>
<dbReference type="AlphaFoldDB" id="A0A1Y6EC40"/>
<dbReference type="Gene3D" id="3.40.190.10">
    <property type="entry name" value="Periplasmic binding protein-like II"/>
    <property type="match status" value="2"/>
</dbReference>
<evidence type="ECO:0000313" key="2">
    <source>
        <dbReference type="EMBL" id="SMQ60147.1"/>
    </source>
</evidence>
<dbReference type="OrthoDB" id="8747607at2"/>
<organism evidence="2 3">
    <name type="scientific">Pseudidiomarina planktonica</name>
    <dbReference type="NCBI Taxonomy" id="1323738"/>
    <lineage>
        <taxon>Bacteria</taxon>
        <taxon>Pseudomonadati</taxon>
        <taxon>Pseudomonadota</taxon>
        <taxon>Gammaproteobacteria</taxon>
        <taxon>Alteromonadales</taxon>
        <taxon>Idiomarinaceae</taxon>
        <taxon>Pseudidiomarina</taxon>
    </lineage>
</organism>
<dbReference type="RefSeq" id="WP_086433557.1">
    <property type="nucleotide sequence ID" value="NZ_FXWH01000001.1"/>
</dbReference>
<feature type="chain" id="PRO_5012034544" evidence="1">
    <location>
        <begin position="23"/>
        <end position="270"/>
    </location>
</feature>
<name>A0A1Y6EC40_9GAMM</name>
<keyword evidence="1" id="KW-0732">Signal</keyword>
<keyword evidence="3" id="KW-1185">Reference proteome</keyword>
<proteinExistence type="predicted"/>
<evidence type="ECO:0000256" key="1">
    <source>
        <dbReference type="SAM" id="SignalP"/>
    </source>
</evidence>
<feature type="signal peptide" evidence="1">
    <location>
        <begin position="1"/>
        <end position="22"/>
    </location>
</feature>
<dbReference type="EMBL" id="FXWH01000001">
    <property type="protein sequence ID" value="SMQ60147.1"/>
    <property type="molecule type" value="Genomic_DNA"/>
</dbReference>
<reference evidence="3" key="1">
    <citation type="submission" date="2017-04" db="EMBL/GenBank/DDBJ databases">
        <authorList>
            <person name="Varghese N."/>
            <person name="Submissions S."/>
        </authorList>
    </citation>
    <scope>NUCLEOTIDE SEQUENCE [LARGE SCALE GENOMIC DNA]</scope>
</reference>
<dbReference type="Proteomes" id="UP000194450">
    <property type="component" value="Unassembled WGS sequence"/>
</dbReference>
<evidence type="ECO:0000313" key="3">
    <source>
        <dbReference type="Proteomes" id="UP000194450"/>
    </source>
</evidence>